<organism evidence="2 3">
    <name type="scientific">Plantactinospora sonchi</name>
    <dbReference type="NCBI Taxonomy" id="1544735"/>
    <lineage>
        <taxon>Bacteria</taxon>
        <taxon>Bacillati</taxon>
        <taxon>Actinomycetota</taxon>
        <taxon>Actinomycetes</taxon>
        <taxon>Micromonosporales</taxon>
        <taxon>Micromonosporaceae</taxon>
        <taxon>Plantactinospora</taxon>
    </lineage>
</organism>
<feature type="domain" description="PucR C-terminal helix-turn-helix" evidence="1">
    <location>
        <begin position="2"/>
        <end position="60"/>
    </location>
</feature>
<keyword evidence="3" id="KW-1185">Reference proteome</keyword>
<dbReference type="Proteomes" id="UP001332243">
    <property type="component" value="Unassembled WGS sequence"/>
</dbReference>
<dbReference type="EMBL" id="JAZGQK010000023">
    <property type="protein sequence ID" value="MEE6261806.1"/>
    <property type="molecule type" value="Genomic_DNA"/>
</dbReference>
<dbReference type="Pfam" id="PF13556">
    <property type="entry name" value="HTH_30"/>
    <property type="match status" value="1"/>
</dbReference>
<evidence type="ECO:0000313" key="2">
    <source>
        <dbReference type="EMBL" id="MEE6261806.1"/>
    </source>
</evidence>
<evidence type="ECO:0000313" key="3">
    <source>
        <dbReference type="Proteomes" id="UP001332243"/>
    </source>
</evidence>
<proteinExistence type="predicted"/>
<evidence type="ECO:0000259" key="1">
    <source>
        <dbReference type="Pfam" id="PF13556"/>
    </source>
</evidence>
<dbReference type="InterPro" id="IPR042070">
    <property type="entry name" value="PucR_C-HTH_sf"/>
</dbReference>
<name>A0ABU7RZ86_9ACTN</name>
<accession>A0ABU7RZ86</accession>
<gene>
    <name evidence="2" type="ORF">V1633_25290</name>
</gene>
<protein>
    <submittedName>
        <fullName evidence="2">Helix-turn-helix domain-containing protein</fullName>
    </submittedName>
</protein>
<dbReference type="InterPro" id="IPR025736">
    <property type="entry name" value="PucR_C-HTH_dom"/>
</dbReference>
<sequence>MIDTVRAWLDADTHLVTTSTALGISPSATRKRLVRAEQALGRSLLHAPNARHELWLAIRALDLATG</sequence>
<reference evidence="2 3" key="1">
    <citation type="submission" date="2024-01" db="EMBL/GenBank/DDBJ databases">
        <title>Genome insights into Plantactinospora sonchi sp. nov.</title>
        <authorList>
            <person name="Wang L."/>
        </authorList>
    </citation>
    <scope>NUCLEOTIDE SEQUENCE [LARGE SCALE GENOMIC DNA]</scope>
    <source>
        <strain evidence="2 3">NEAU-QY2</strain>
    </source>
</reference>
<comment type="caution">
    <text evidence="2">The sequence shown here is derived from an EMBL/GenBank/DDBJ whole genome shotgun (WGS) entry which is preliminary data.</text>
</comment>
<dbReference type="Gene3D" id="1.10.10.2840">
    <property type="entry name" value="PucR C-terminal helix-turn-helix domain"/>
    <property type="match status" value="1"/>
</dbReference>